<dbReference type="FunFam" id="3.40.30.10:FF:000020">
    <property type="entry name" value="Peroxiredoxin"/>
    <property type="match status" value="1"/>
</dbReference>
<gene>
    <name evidence="8" type="ORF">EKG36_11460</name>
</gene>
<dbReference type="AlphaFoldDB" id="A0A431V497"/>
<dbReference type="InterPro" id="IPR037944">
    <property type="entry name" value="PRX5-like"/>
</dbReference>
<organism evidence="8 9">
    <name type="scientific">Halomonas nitroreducens</name>
    <dbReference type="NCBI Taxonomy" id="447425"/>
    <lineage>
        <taxon>Bacteria</taxon>
        <taxon>Pseudomonadati</taxon>
        <taxon>Pseudomonadota</taxon>
        <taxon>Gammaproteobacteria</taxon>
        <taxon>Oceanospirillales</taxon>
        <taxon>Halomonadaceae</taxon>
        <taxon>Halomonas</taxon>
    </lineage>
</organism>
<dbReference type="CDD" id="cd03013">
    <property type="entry name" value="PRX5_like"/>
    <property type="match status" value="1"/>
</dbReference>
<dbReference type="Gene3D" id="3.40.30.10">
    <property type="entry name" value="Glutaredoxin"/>
    <property type="match status" value="1"/>
</dbReference>
<protein>
    <recommendedName>
        <fullName evidence="6">Glutathione-dependent peroxiredoxin</fullName>
        <ecNumber evidence="6">1.11.1.27</ecNumber>
    </recommendedName>
</protein>
<evidence type="ECO:0000256" key="2">
    <source>
        <dbReference type="ARBA" id="ARBA00022862"/>
    </source>
</evidence>
<feature type="active site" description="Cysteine sulfenic acid (-SOH) intermediate" evidence="5">
    <location>
        <position position="49"/>
    </location>
</feature>
<evidence type="ECO:0000256" key="4">
    <source>
        <dbReference type="ARBA" id="ARBA00023284"/>
    </source>
</evidence>
<dbReference type="Proteomes" id="UP000267400">
    <property type="component" value="Unassembled WGS sequence"/>
</dbReference>
<keyword evidence="4 6" id="KW-0676">Redox-active center</keyword>
<evidence type="ECO:0000313" key="9">
    <source>
        <dbReference type="Proteomes" id="UP000267400"/>
    </source>
</evidence>
<dbReference type="GO" id="GO:0008379">
    <property type="term" value="F:thioredoxin peroxidase activity"/>
    <property type="evidence" value="ECO:0007669"/>
    <property type="project" value="InterPro"/>
</dbReference>
<evidence type="ECO:0000259" key="7">
    <source>
        <dbReference type="PROSITE" id="PS51352"/>
    </source>
</evidence>
<dbReference type="GO" id="GO:0005737">
    <property type="term" value="C:cytoplasm"/>
    <property type="evidence" value="ECO:0007669"/>
    <property type="project" value="TreeGrafter"/>
</dbReference>
<evidence type="ECO:0000256" key="3">
    <source>
        <dbReference type="ARBA" id="ARBA00023002"/>
    </source>
</evidence>
<evidence type="ECO:0000256" key="1">
    <source>
        <dbReference type="ARBA" id="ARBA00022559"/>
    </source>
</evidence>
<dbReference type="EC" id="1.11.1.27" evidence="6"/>
<keyword evidence="3 6" id="KW-0560">Oxidoreductase</keyword>
<comment type="function">
    <text evidence="6">Thiol-specific peroxidase that catalyzes the reduction of hydrogen peroxide and organic hydroperoxides to water and alcohols, respectively. Plays a role in cell protection against oxidative stress by detoxifying peroxides.</text>
</comment>
<dbReference type="OrthoDB" id="9800621at2"/>
<keyword evidence="2 6" id="KW-0049">Antioxidant</keyword>
<comment type="caution">
    <text evidence="8">The sequence shown here is derived from an EMBL/GenBank/DDBJ whole genome shotgun (WGS) entry which is preliminary data.</text>
</comment>
<dbReference type="Pfam" id="PF08534">
    <property type="entry name" value="Redoxin"/>
    <property type="match status" value="1"/>
</dbReference>
<dbReference type="SUPFAM" id="SSF52833">
    <property type="entry name" value="Thioredoxin-like"/>
    <property type="match status" value="1"/>
</dbReference>
<keyword evidence="9" id="KW-1185">Reference proteome</keyword>
<dbReference type="PANTHER" id="PTHR10430">
    <property type="entry name" value="PEROXIREDOXIN"/>
    <property type="match status" value="1"/>
</dbReference>
<comment type="catalytic activity">
    <reaction evidence="6">
        <text>a hydroperoxide + 2 glutathione = an alcohol + glutathione disulfide + H2O</text>
        <dbReference type="Rhea" id="RHEA:62632"/>
        <dbReference type="ChEBI" id="CHEBI:15377"/>
        <dbReference type="ChEBI" id="CHEBI:30879"/>
        <dbReference type="ChEBI" id="CHEBI:35924"/>
        <dbReference type="ChEBI" id="CHEBI:57925"/>
        <dbReference type="ChEBI" id="CHEBI:58297"/>
        <dbReference type="EC" id="1.11.1.27"/>
    </reaction>
</comment>
<reference evidence="8 9" key="1">
    <citation type="submission" date="2018-12" db="EMBL/GenBank/DDBJ databases">
        <authorList>
            <person name="Yu L."/>
        </authorList>
    </citation>
    <scope>NUCLEOTIDE SEQUENCE [LARGE SCALE GENOMIC DNA]</scope>
    <source>
        <strain evidence="8 9">11S</strain>
    </source>
</reference>
<accession>A0A431V497</accession>
<dbReference type="PROSITE" id="PS51352">
    <property type="entry name" value="THIOREDOXIN_2"/>
    <property type="match status" value="1"/>
</dbReference>
<evidence type="ECO:0000256" key="5">
    <source>
        <dbReference type="PIRSR" id="PIRSR637944-1"/>
    </source>
</evidence>
<name>A0A431V497_9GAMM</name>
<dbReference type="RefSeq" id="WP_126484178.1">
    <property type="nucleotide sequence ID" value="NZ_RXNS01000010.1"/>
</dbReference>
<dbReference type="GO" id="GO:0045454">
    <property type="term" value="P:cell redox homeostasis"/>
    <property type="evidence" value="ECO:0007669"/>
    <property type="project" value="TreeGrafter"/>
</dbReference>
<comment type="similarity">
    <text evidence="6">Belongs to the peroxiredoxin family. Prx5 subfamily.</text>
</comment>
<dbReference type="InterPro" id="IPR036249">
    <property type="entry name" value="Thioredoxin-like_sf"/>
</dbReference>
<dbReference type="GO" id="GO:0034599">
    <property type="term" value="P:cellular response to oxidative stress"/>
    <property type="evidence" value="ECO:0007669"/>
    <property type="project" value="InterPro"/>
</dbReference>
<dbReference type="GO" id="GO:0042744">
    <property type="term" value="P:hydrogen peroxide catabolic process"/>
    <property type="evidence" value="ECO:0007669"/>
    <property type="project" value="TreeGrafter"/>
</dbReference>
<evidence type="ECO:0000313" key="8">
    <source>
        <dbReference type="EMBL" id="RTR02903.1"/>
    </source>
</evidence>
<sequence>MTIAIGDRLPDITIKTNGPEGPKDLSTGDFFAGRRVVLFAVPGAFTPGCSNTHMPGFVVRADDILDAGADAIGCLAVNDAFVMDAWQKDQNAGRFTMLADGNAEFTRALGLEMDASAGGMGTRSKRFALIANDGVVEYLGVDTQKGVIEASSADTILAQLKD</sequence>
<dbReference type="InterPro" id="IPR013766">
    <property type="entry name" value="Thioredoxin_domain"/>
</dbReference>
<proteinExistence type="inferred from homology"/>
<keyword evidence="1 6" id="KW-0575">Peroxidase</keyword>
<dbReference type="InterPro" id="IPR013740">
    <property type="entry name" value="Redoxin"/>
</dbReference>
<evidence type="ECO:0000256" key="6">
    <source>
        <dbReference type="RuleBase" id="RU366011"/>
    </source>
</evidence>
<dbReference type="PANTHER" id="PTHR10430:SF16">
    <property type="entry name" value="PEROXIREDOXIN-5, MITOCHONDRIAL"/>
    <property type="match status" value="1"/>
</dbReference>
<dbReference type="EMBL" id="RXNS01000010">
    <property type="protein sequence ID" value="RTR02903.1"/>
    <property type="molecule type" value="Genomic_DNA"/>
</dbReference>
<feature type="domain" description="Thioredoxin" evidence="7">
    <location>
        <begin position="3"/>
        <end position="162"/>
    </location>
</feature>